<evidence type="ECO:0008006" key="4">
    <source>
        <dbReference type="Google" id="ProtNLM"/>
    </source>
</evidence>
<dbReference type="Pfam" id="PF11231">
    <property type="entry name" value="DUF3034"/>
    <property type="match status" value="2"/>
</dbReference>
<dbReference type="AlphaFoldDB" id="A0A0W0HU29"/>
<accession>A0A0W0HU29</accession>
<dbReference type="Proteomes" id="UP000053048">
    <property type="component" value="Unassembled WGS sequence"/>
</dbReference>
<gene>
    <name evidence="2" type="ORF">AO067_16130</name>
</gene>
<evidence type="ECO:0000256" key="1">
    <source>
        <dbReference type="SAM" id="SignalP"/>
    </source>
</evidence>
<evidence type="ECO:0000313" key="2">
    <source>
        <dbReference type="EMBL" id="KTB64486.1"/>
    </source>
</evidence>
<keyword evidence="1" id="KW-0732">Signal</keyword>
<dbReference type="EMBL" id="LKEJ01000124">
    <property type="protein sequence ID" value="KTB64486.1"/>
    <property type="molecule type" value="Genomic_DNA"/>
</dbReference>
<feature type="signal peptide" evidence="1">
    <location>
        <begin position="1"/>
        <end position="22"/>
    </location>
</feature>
<name>A0A0W0HU29_PSEVI</name>
<proteinExistence type="predicted"/>
<keyword evidence="3" id="KW-1185">Reference proteome</keyword>
<evidence type="ECO:0000313" key="3">
    <source>
        <dbReference type="Proteomes" id="UP000053048"/>
    </source>
</evidence>
<sequence length="311" mass="33788">MSYRIPLVLGCVLGAVAPLALADNGRLIATGGATSIEGSAGGGITPWAVITGYSEQGEWGATAFATHVNLPDYNLDVAGLAFAYGNRVELSYVHQRFDISTLQHRLSLPDDNLSQDVFGVKLRLFGDLIYDNLPQVSLGVQYKHQNDFLIPSLVGAQRDSDVEGYLTASRLFMGAAFGYNVVVNGGVRYSRANETGLLGFGGDRRDSRSVLKEGSVAVLFNPRWACDRRDSRSVLKEGSVAVLFNPRWAMGVEYREKPDNLSFAGESDWADVFVGYFPNKHLSVVLAYARLGEIATLDNQNGTYLSVQGSF</sequence>
<comment type="caution">
    <text evidence="2">The sequence shown here is derived from an EMBL/GenBank/DDBJ whole genome shotgun (WGS) entry which is preliminary data.</text>
</comment>
<reference evidence="2 3" key="1">
    <citation type="submission" date="2015-09" db="EMBL/GenBank/DDBJ databases">
        <title>Genome sequence of ICMP 13104.</title>
        <authorList>
            <person name="Visnovsky S."/>
            <person name="Lu A."/>
            <person name="Panda P."/>
            <person name="Pitman A."/>
        </authorList>
    </citation>
    <scope>NUCLEOTIDE SEQUENCE [LARGE SCALE GENOMIC DNA]</scope>
    <source>
        <strain evidence="2 3">ICMP 13104</strain>
    </source>
</reference>
<protein>
    <recommendedName>
        <fullName evidence="4">DUF3034 domain-containing protein</fullName>
    </recommendedName>
</protein>
<organism evidence="2 3">
    <name type="scientific">Pseudomonas viridiflava ICMP 13104</name>
    <dbReference type="NCBI Taxonomy" id="1198305"/>
    <lineage>
        <taxon>Bacteria</taxon>
        <taxon>Pseudomonadati</taxon>
        <taxon>Pseudomonadota</taxon>
        <taxon>Gammaproteobacteria</taxon>
        <taxon>Pseudomonadales</taxon>
        <taxon>Pseudomonadaceae</taxon>
        <taxon>Pseudomonas</taxon>
    </lineage>
</organism>
<dbReference type="InterPro" id="IPR021393">
    <property type="entry name" value="DUF3034"/>
</dbReference>
<feature type="chain" id="PRO_5006903696" description="DUF3034 domain-containing protein" evidence="1">
    <location>
        <begin position="23"/>
        <end position="311"/>
    </location>
</feature>